<reference evidence="9" key="1">
    <citation type="submission" date="2025-08" db="UniProtKB">
        <authorList>
            <consortium name="RefSeq"/>
        </authorList>
    </citation>
    <scope>IDENTIFICATION</scope>
    <source>
        <strain evidence="9">15112-1751.03</strain>
        <tissue evidence="9">Whole Adult</tissue>
    </source>
</reference>
<comment type="similarity">
    <text evidence="1">Belongs to the protein kinase superfamily. STE Ser/Thr protein kinase family. MAP kinase kinase kinase subfamily.</text>
</comment>
<keyword evidence="3" id="KW-0808">Transferase</keyword>
<dbReference type="GO" id="GO:0043123">
    <property type="term" value="P:positive regulation of canonical NF-kappaB signal transduction"/>
    <property type="evidence" value="ECO:0007669"/>
    <property type="project" value="TreeGrafter"/>
</dbReference>
<evidence type="ECO:0000256" key="5">
    <source>
        <dbReference type="ARBA" id="ARBA00022777"/>
    </source>
</evidence>
<dbReference type="AlphaFoldDB" id="A0A9C6SL35"/>
<dbReference type="GO" id="GO:0004709">
    <property type="term" value="F:MAP kinase kinase kinase activity"/>
    <property type="evidence" value="ECO:0007669"/>
    <property type="project" value="TreeGrafter"/>
</dbReference>
<dbReference type="PANTHER" id="PTHR46716">
    <property type="entry name" value="MITOGEN-ACTIVATED PROTEIN KINASE KINASE KINASE 7"/>
    <property type="match status" value="1"/>
</dbReference>
<feature type="domain" description="Protein kinase" evidence="7">
    <location>
        <begin position="1"/>
        <end position="108"/>
    </location>
</feature>
<dbReference type="Gene3D" id="1.10.510.10">
    <property type="entry name" value="Transferase(Phosphotransferase) domain 1"/>
    <property type="match status" value="1"/>
</dbReference>
<keyword evidence="8" id="KW-1185">Reference proteome</keyword>
<accession>A0A9C6SL35</accession>
<dbReference type="GO" id="GO:0005524">
    <property type="term" value="F:ATP binding"/>
    <property type="evidence" value="ECO:0007669"/>
    <property type="project" value="UniProtKB-KW"/>
</dbReference>
<keyword evidence="4" id="KW-0547">Nucleotide-binding</keyword>
<dbReference type="SUPFAM" id="SSF56112">
    <property type="entry name" value="Protein kinase-like (PK-like)"/>
    <property type="match status" value="1"/>
</dbReference>
<evidence type="ECO:0000256" key="6">
    <source>
        <dbReference type="ARBA" id="ARBA00022840"/>
    </source>
</evidence>
<evidence type="ECO:0000256" key="3">
    <source>
        <dbReference type="ARBA" id="ARBA00022679"/>
    </source>
</evidence>
<dbReference type="GO" id="GO:0006955">
    <property type="term" value="P:immune response"/>
    <property type="evidence" value="ECO:0007669"/>
    <property type="project" value="TreeGrafter"/>
</dbReference>
<evidence type="ECO:0000313" key="8">
    <source>
        <dbReference type="Proteomes" id="UP000515160"/>
    </source>
</evidence>
<dbReference type="PROSITE" id="PS50011">
    <property type="entry name" value="PROTEIN_KINASE_DOM"/>
    <property type="match status" value="1"/>
</dbReference>
<evidence type="ECO:0000256" key="1">
    <source>
        <dbReference type="ARBA" id="ARBA00006529"/>
    </source>
</evidence>
<dbReference type="OrthoDB" id="7869584at2759"/>
<organism evidence="8 9">
    <name type="scientific">Drosophila albomicans</name>
    <name type="common">Fruit fly</name>
    <dbReference type="NCBI Taxonomy" id="7291"/>
    <lineage>
        <taxon>Eukaryota</taxon>
        <taxon>Metazoa</taxon>
        <taxon>Ecdysozoa</taxon>
        <taxon>Arthropoda</taxon>
        <taxon>Hexapoda</taxon>
        <taxon>Insecta</taxon>
        <taxon>Pterygota</taxon>
        <taxon>Neoptera</taxon>
        <taxon>Endopterygota</taxon>
        <taxon>Diptera</taxon>
        <taxon>Brachycera</taxon>
        <taxon>Muscomorpha</taxon>
        <taxon>Ephydroidea</taxon>
        <taxon>Drosophilidae</taxon>
        <taxon>Drosophila</taxon>
    </lineage>
</organism>
<evidence type="ECO:0000259" key="7">
    <source>
        <dbReference type="PROSITE" id="PS50011"/>
    </source>
</evidence>
<dbReference type="PANTHER" id="PTHR46716:SF1">
    <property type="entry name" value="MITOGEN-ACTIVATED PROTEIN KINASE KINASE KINASE 7"/>
    <property type="match status" value="1"/>
</dbReference>
<dbReference type="InterPro" id="IPR011009">
    <property type="entry name" value="Kinase-like_dom_sf"/>
</dbReference>
<dbReference type="Pfam" id="PF07714">
    <property type="entry name" value="PK_Tyr_Ser-Thr"/>
    <property type="match status" value="1"/>
</dbReference>
<evidence type="ECO:0000256" key="2">
    <source>
        <dbReference type="ARBA" id="ARBA00022527"/>
    </source>
</evidence>
<name>A0A9C6SL35_DROAB</name>
<keyword evidence="2" id="KW-0723">Serine/threonine-protein kinase</keyword>
<dbReference type="Proteomes" id="UP000515160">
    <property type="component" value="Chromosome 2L"/>
</dbReference>
<keyword evidence="6" id="KW-0067">ATP-binding</keyword>
<evidence type="ECO:0000256" key="4">
    <source>
        <dbReference type="ARBA" id="ARBA00022741"/>
    </source>
</evidence>
<dbReference type="GeneID" id="117563984"/>
<dbReference type="InterPro" id="IPR000719">
    <property type="entry name" value="Prot_kinase_dom"/>
</dbReference>
<dbReference type="InterPro" id="IPR001245">
    <property type="entry name" value="Ser-Thr/Tyr_kinase_cat_dom"/>
</dbReference>
<dbReference type="RefSeq" id="XP_051858050.1">
    <property type="nucleotide sequence ID" value="XM_052002090.1"/>
</dbReference>
<dbReference type="GO" id="GO:0007254">
    <property type="term" value="P:JNK cascade"/>
    <property type="evidence" value="ECO:0007669"/>
    <property type="project" value="TreeGrafter"/>
</dbReference>
<protein>
    <submittedName>
        <fullName evidence="9">Mitogen-activated protein kinase kinase kinase 7-like isoform X2</fullName>
    </submittedName>
</protein>
<keyword evidence="5" id="KW-0418">Kinase</keyword>
<proteinExistence type="inferred from homology"/>
<evidence type="ECO:0000313" key="9">
    <source>
        <dbReference type="RefSeq" id="XP_051858050.1"/>
    </source>
</evidence>
<sequence length="109" mass="12847">MTKMVGEFYYMAPEIVEVSKYTEKCDVYSFGIILWEVMSRKKPFNNLENETSYFILNKVMKGLRPDVNDVNVIQNAERIKLLITNCWDPNPKKRPDMHELITSFTSFVN</sequence>
<gene>
    <name evidence="9" type="primary">LOC117563984</name>
</gene>